<gene>
    <name evidence="2" type="ORF">EVAR_96160_1</name>
</gene>
<keyword evidence="1" id="KW-0472">Membrane</keyword>
<feature type="transmembrane region" description="Helical" evidence="1">
    <location>
        <begin position="21"/>
        <end position="39"/>
    </location>
</feature>
<dbReference type="AlphaFoldDB" id="A0A4C1VHG7"/>
<evidence type="ECO:0000256" key="1">
    <source>
        <dbReference type="SAM" id="Phobius"/>
    </source>
</evidence>
<keyword evidence="1" id="KW-1133">Transmembrane helix</keyword>
<sequence length="141" mass="15942">MGKKNKNTQPPAGPRALAISLQINMITLPSTLCYFYIYYSSREANEHVNHQKEQWQPPSMDTMTRQFVAGLLGGNRISDGRRVTDGGGRMMKVIGKWNDGGESGPRNSQSLDPMDSGNWYFTSAFYETMLFHQPCRPVFVM</sequence>
<evidence type="ECO:0000313" key="2">
    <source>
        <dbReference type="EMBL" id="GBP38558.1"/>
    </source>
</evidence>
<name>A0A4C1VHG7_EUMVA</name>
<organism evidence="2 3">
    <name type="scientific">Eumeta variegata</name>
    <name type="common">Bagworm moth</name>
    <name type="synonym">Eumeta japonica</name>
    <dbReference type="NCBI Taxonomy" id="151549"/>
    <lineage>
        <taxon>Eukaryota</taxon>
        <taxon>Metazoa</taxon>
        <taxon>Ecdysozoa</taxon>
        <taxon>Arthropoda</taxon>
        <taxon>Hexapoda</taxon>
        <taxon>Insecta</taxon>
        <taxon>Pterygota</taxon>
        <taxon>Neoptera</taxon>
        <taxon>Endopterygota</taxon>
        <taxon>Lepidoptera</taxon>
        <taxon>Glossata</taxon>
        <taxon>Ditrysia</taxon>
        <taxon>Tineoidea</taxon>
        <taxon>Psychidae</taxon>
        <taxon>Oiketicinae</taxon>
        <taxon>Eumeta</taxon>
    </lineage>
</organism>
<protein>
    <submittedName>
        <fullName evidence="2">Uncharacterized protein</fullName>
    </submittedName>
</protein>
<dbReference type="Proteomes" id="UP000299102">
    <property type="component" value="Unassembled WGS sequence"/>
</dbReference>
<accession>A0A4C1VHG7</accession>
<keyword evidence="1" id="KW-0812">Transmembrane</keyword>
<reference evidence="2 3" key="1">
    <citation type="journal article" date="2019" name="Commun. Biol.">
        <title>The bagworm genome reveals a unique fibroin gene that provides high tensile strength.</title>
        <authorList>
            <person name="Kono N."/>
            <person name="Nakamura H."/>
            <person name="Ohtoshi R."/>
            <person name="Tomita M."/>
            <person name="Numata K."/>
            <person name="Arakawa K."/>
        </authorList>
    </citation>
    <scope>NUCLEOTIDE SEQUENCE [LARGE SCALE GENOMIC DNA]</scope>
</reference>
<evidence type="ECO:0000313" key="3">
    <source>
        <dbReference type="Proteomes" id="UP000299102"/>
    </source>
</evidence>
<keyword evidence="3" id="KW-1185">Reference proteome</keyword>
<proteinExistence type="predicted"/>
<comment type="caution">
    <text evidence="2">The sequence shown here is derived from an EMBL/GenBank/DDBJ whole genome shotgun (WGS) entry which is preliminary data.</text>
</comment>
<dbReference type="EMBL" id="BGZK01000351">
    <property type="protein sequence ID" value="GBP38558.1"/>
    <property type="molecule type" value="Genomic_DNA"/>
</dbReference>